<dbReference type="EMBL" id="BARW01008027">
    <property type="protein sequence ID" value="GAI79429.1"/>
    <property type="molecule type" value="Genomic_DNA"/>
</dbReference>
<dbReference type="PIRSF" id="PIRSF000124">
    <property type="entry name" value="UDPglc_GDPman_dh"/>
    <property type="match status" value="1"/>
</dbReference>
<dbReference type="InterPro" id="IPR017476">
    <property type="entry name" value="UDP-Glc/GDP-Man"/>
</dbReference>
<dbReference type="GO" id="GO:0016616">
    <property type="term" value="F:oxidoreductase activity, acting on the CH-OH group of donors, NAD or NADP as acceptor"/>
    <property type="evidence" value="ECO:0007669"/>
    <property type="project" value="InterPro"/>
</dbReference>
<gene>
    <name evidence="2" type="ORF">S12H4_16579</name>
</gene>
<dbReference type="SUPFAM" id="SSF51735">
    <property type="entry name" value="NAD(P)-binding Rossmann-fold domains"/>
    <property type="match status" value="1"/>
</dbReference>
<dbReference type="Gene3D" id="3.40.50.720">
    <property type="entry name" value="NAD(P)-binding Rossmann-like Domain"/>
    <property type="match status" value="1"/>
</dbReference>
<organism evidence="2">
    <name type="scientific">marine sediment metagenome</name>
    <dbReference type="NCBI Taxonomy" id="412755"/>
    <lineage>
        <taxon>unclassified sequences</taxon>
        <taxon>metagenomes</taxon>
        <taxon>ecological metagenomes</taxon>
    </lineage>
</organism>
<comment type="caution">
    <text evidence="2">The sequence shown here is derived from an EMBL/GenBank/DDBJ whole genome shotgun (WGS) entry which is preliminary data.</text>
</comment>
<protein>
    <recommendedName>
        <fullName evidence="1">UDP-glucose/GDP-mannose dehydrogenase N-terminal domain-containing protein</fullName>
    </recommendedName>
</protein>
<sequence length="138" mass="15277">MLSPSSKELKKKIINRTAKVSVIGLGYVGLPLAMEIAKAGFNVIGIDTDKEKVEKINSKNSYIPGVTKEALTRLVSQRKLIATSDYKILEEIDIVSICVPTPLRKTREPDISYIIDAVSEVSQYLHQGQLIILESTTF</sequence>
<dbReference type="InterPro" id="IPR036291">
    <property type="entry name" value="NAD(P)-bd_dom_sf"/>
</dbReference>
<dbReference type="PANTHER" id="PTHR43491:SF1">
    <property type="entry name" value="UDP-N-ACETYL-D-MANNOSAMINE DEHYDROGENASE"/>
    <property type="match status" value="1"/>
</dbReference>
<name>X1THB3_9ZZZZ</name>
<evidence type="ECO:0000259" key="1">
    <source>
        <dbReference type="Pfam" id="PF03721"/>
    </source>
</evidence>
<feature type="domain" description="UDP-glucose/GDP-mannose dehydrogenase N-terminal" evidence="1">
    <location>
        <begin position="19"/>
        <end position="137"/>
    </location>
</feature>
<dbReference type="GO" id="GO:0051287">
    <property type="term" value="F:NAD binding"/>
    <property type="evidence" value="ECO:0007669"/>
    <property type="project" value="InterPro"/>
</dbReference>
<feature type="non-terminal residue" evidence="2">
    <location>
        <position position="138"/>
    </location>
</feature>
<dbReference type="InterPro" id="IPR001732">
    <property type="entry name" value="UDP-Glc/GDP-Man_DH_N"/>
</dbReference>
<dbReference type="GO" id="GO:0000271">
    <property type="term" value="P:polysaccharide biosynthetic process"/>
    <property type="evidence" value="ECO:0007669"/>
    <property type="project" value="InterPro"/>
</dbReference>
<dbReference type="GO" id="GO:0016628">
    <property type="term" value="F:oxidoreductase activity, acting on the CH-CH group of donors, NAD or NADP as acceptor"/>
    <property type="evidence" value="ECO:0007669"/>
    <property type="project" value="InterPro"/>
</dbReference>
<accession>X1THB3</accession>
<dbReference type="AlphaFoldDB" id="X1THB3"/>
<dbReference type="Pfam" id="PF03721">
    <property type="entry name" value="UDPG_MGDP_dh_N"/>
    <property type="match status" value="1"/>
</dbReference>
<evidence type="ECO:0000313" key="2">
    <source>
        <dbReference type="EMBL" id="GAI79429.1"/>
    </source>
</evidence>
<proteinExistence type="predicted"/>
<dbReference type="PANTHER" id="PTHR43491">
    <property type="entry name" value="UDP-N-ACETYL-D-MANNOSAMINE DEHYDROGENASE"/>
    <property type="match status" value="1"/>
</dbReference>
<reference evidence="2" key="1">
    <citation type="journal article" date="2014" name="Front. Microbiol.">
        <title>High frequency of phylogenetically diverse reductive dehalogenase-homologous genes in deep subseafloor sedimentary metagenomes.</title>
        <authorList>
            <person name="Kawai M."/>
            <person name="Futagami T."/>
            <person name="Toyoda A."/>
            <person name="Takaki Y."/>
            <person name="Nishi S."/>
            <person name="Hori S."/>
            <person name="Arai W."/>
            <person name="Tsubouchi T."/>
            <person name="Morono Y."/>
            <person name="Uchiyama I."/>
            <person name="Ito T."/>
            <person name="Fujiyama A."/>
            <person name="Inagaki F."/>
            <person name="Takami H."/>
        </authorList>
    </citation>
    <scope>NUCLEOTIDE SEQUENCE</scope>
    <source>
        <strain evidence="2">Expedition CK06-06</strain>
    </source>
</reference>
<dbReference type="InterPro" id="IPR028359">
    <property type="entry name" value="UDP_ManNAc/GlcNAc_DH"/>
</dbReference>
<dbReference type="PIRSF" id="PIRSF500136">
    <property type="entry name" value="UDP_ManNAc_DH"/>
    <property type="match status" value="1"/>
</dbReference>